<dbReference type="PANTHER" id="PTHR44757">
    <property type="entry name" value="DIGUANYLATE CYCLASE DGCP"/>
    <property type="match status" value="1"/>
</dbReference>
<dbReference type="InterPro" id="IPR000700">
    <property type="entry name" value="PAS-assoc_C"/>
</dbReference>
<dbReference type="InterPro" id="IPR001633">
    <property type="entry name" value="EAL_dom"/>
</dbReference>
<keyword evidence="6" id="KW-1185">Reference proteome</keyword>
<dbReference type="PROSITE" id="PS50887">
    <property type="entry name" value="GGDEF"/>
    <property type="match status" value="3"/>
</dbReference>
<feature type="region of interest" description="Disordered" evidence="1">
    <location>
        <begin position="1466"/>
        <end position="1486"/>
    </location>
</feature>
<comment type="caution">
    <text evidence="5">The sequence shown here is derived from an EMBL/GenBank/DDBJ whole genome shotgun (WGS) entry which is preliminary data.</text>
</comment>
<dbReference type="Gene3D" id="3.30.450.40">
    <property type="match status" value="1"/>
</dbReference>
<reference evidence="5 6" key="1">
    <citation type="submission" date="2020-08" db="EMBL/GenBank/DDBJ databases">
        <title>Genome public.</title>
        <authorList>
            <person name="Liu C."/>
            <person name="Sun Q."/>
        </authorList>
    </citation>
    <scope>NUCLEOTIDE SEQUENCE [LARGE SCALE GENOMIC DNA]</scope>
    <source>
        <strain evidence="5 6">NSJ-34</strain>
    </source>
</reference>
<accession>A0ABR7FK00</accession>
<gene>
    <name evidence="5" type="ORF">H8S76_25245</name>
</gene>
<proteinExistence type="predicted"/>
<dbReference type="SMART" id="SM00267">
    <property type="entry name" value="GGDEF"/>
    <property type="match status" value="3"/>
</dbReference>
<evidence type="ECO:0000259" key="2">
    <source>
        <dbReference type="PROSITE" id="PS50113"/>
    </source>
</evidence>
<feature type="domain" description="GGDEF" evidence="4">
    <location>
        <begin position="1099"/>
        <end position="1222"/>
    </location>
</feature>
<dbReference type="PROSITE" id="PS50113">
    <property type="entry name" value="PAC"/>
    <property type="match status" value="3"/>
</dbReference>
<dbReference type="CDD" id="cd01949">
    <property type="entry name" value="GGDEF"/>
    <property type="match status" value="3"/>
</dbReference>
<dbReference type="Pfam" id="PF00990">
    <property type="entry name" value="GGDEF"/>
    <property type="match status" value="3"/>
</dbReference>
<dbReference type="InterPro" id="IPR000014">
    <property type="entry name" value="PAS"/>
</dbReference>
<dbReference type="InterPro" id="IPR029016">
    <property type="entry name" value="GAF-like_dom_sf"/>
</dbReference>
<dbReference type="SUPFAM" id="SSF141868">
    <property type="entry name" value="EAL domain-like"/>
    <property type="match status" value="1"/>
</dbReference>
<dbReference type="EMBL" id="JACOOU010000018">
    <property type="protein sequence ID" value="MBC5675542.1"/>
    <property type="molecule type" value="Genomic_DNA"/>
</dbReference>
<dbReference type="CDD" id="cd01948">
    <property type="entry name" value="EAL"/>
    <property type="match status" value="1"/>
</dbReference>
<dbReference type="PANTHER" id="PTHR44757:SF2">
    <property type="entry name" value="BIOFILM ARCHITECTURE MAINTENANCE PROTEIN MBAA"/>
    <property type="match status" value="1"/>
</dbReference>
<dbReference type="InterPro" id="IPR035965">
    <property type="entry name" value="PAS-like_dom_sf"/>
</dbReference>
<dbReference type="SUPFAM" id="SSF55785">
    <property type="entry name" value="PYP-like sensor domain (PAS domain)"/>
    <property type="match status" value="4"/>
</dbReference>
<dbReference type="PROSITE" id="PS50883">
    <property type="entry name" value="EAL"/>
    <property type="match status" value="1"/>
</dbReference>
<evidence type="ECO:0000256" key="1">
    <source>
        <dbReference type="SAM" id="MobiDB-lite"/>
    </source>
</evidence>
<dbReference type="InterPro" id="IPR043128">
    <property type="entry name" value="Rev_trsase/Diguanyl_cyclase"/>
</dbReference>
<dbReference type="Gene3D" id="3.30.450.20">
    <property type="entry name" value="PAS domain"/>
    <property type="match status" value="4"/>
</dbReference>
<evidence type="ECO:0000313" key="6">
    <source>
        <dbReference type="Proteomes" id="UP000654573"/>
    </source>
</evidence>
<dbReference type="InterPro" id="IPR052155">
    <property type="entry name" value="Biofilm_reg_signaling"/>
</dbReference>
<dbReference type="InterPro" id="IPR029787">
    <property type="entry name" value="Nucleotide_cyclase"/>
</dbReference>
<feature type="domain" description="PAC" evidence="2">
    <location>
        <begin position="81"/>
        <end position="132"/>
    </location>
</feature>
<evidence type="ECO:0000259" key="3">
    <source>
        <dbReference type="PROSITE" id="PS50883"/>
    </source>
</evidence>
<feature type="domain" description="PAC" evidence="2">
    <location>
        <begin position="209"/>
        <end position="261"/>
    </location>
</feature>
<organism evidence="5 6">
    <name type="scientific">Blautia celeris</name>
    <dbReference type="NCBI Taxonomy" id="2763026"/>
    <lineage>
        <taxon>Bacteria</taxon>
        <taxon>Bacillati</taxon>
        <taxon>Bacillota</taxon>
        <taxon>Clostridia</taxon>
        <taxon>Lachnospirales</taxon>
        <taxon>Lachnospiraceae</taxon>
        <taxon>Blautia</taxon>
    </lineage>
</organism>
<dbReference type="NCBIfam" id="TIGR00229">
    <property type="entry name" value="sensory_box"/>
    <property type="match status" value="3"/>
</dbReference>
<dbReference type="InterPro" id="IPR001610">
    <property type="entry name" value="PAC"/>
</dbReference>
<feature type="domain" description="GGDEF" evidence="4">
    <location>
        <begin position="290"/>
        <end position="422"/>
    </location>
</feature>
<dbReference type="SMART" id="SM00086">
    <property type="entry name" value="PAC"/>
    <property type="match status" value="3"/>
</dbReference>
<dbReference type="Pfam" id="PF00563">
    <property type="entry name" value="EAL"/>
    <property type="match status" value="1"/>
</dbReference>
<evidence type="ECO:0000313" key="5">
    <source>
        <dbReference type="EMBL" id="MBC5675542.1"/>
    </source>
</evidence>
<dbReference type="NCBIfam" id="TIGR00254">
    <property type="entry name" value="GGDEF"/>
    <property type="match status" value="3"/>
</dbReference>
<feature type="domain" description="PAC" evidence="2">
    <location>
        <begin position="658"/>
        <end position="710"/>
    </location>
</feature>
<dbReference type="RefSeq" id="WP_103731160.1">
    <property type="nucleotide sequence ID" value="NZ_JACOOU010000018.1"/>
</dbReference>
<dbReference type="SUPFAM" id="SSF55781">
    <property type="entry name" value="GAF domain-like"/>
    <property type="match status" value="1"/>
</dbReference>
<evidence type="ECO:0000259" key="4">
    <source>
        <dbReference type="PROSITE" id="PS50887"/>
    </source>
</evidence>
<dbReference type="SMART" id="SM00052">
    <property type="entry name" value="EAL"/>
    <property type="match status" value="1"/>
</dbReference>
<dbReference type="Gene3D" id="3.30.70.270">
    <property type="match status" value="3"/>
</dbReference>
<dbReference type="Pfam" id="PF08447">
    <property type="entry name" value="PAS_3"/>
    <property type="match status" value="2"/>
</dbReference>
<name>A0ABR7FK00_9FIRM</name>
<dbReference type="CDD" id="cd00130">
    <property type="entry name" value="PAS"/>
    <property type="match status" value="3"/>
</dbReference>
<dbReference type="Proteomes" id="UP000654573">
    <property type="component" value="Unassembled WGS sequence"/>
</dbReference>
<dbReference type="SUPFAM" id="SSF55073">
    <property type="entry name" value="Nucleotide cyclase"/>
    <property type="match status" value="3"/>
</dbReference>
<dbReference type="InterPro" id="IPR000160">
    <property type="entry name" value="GGDEF_dom"/>
</dbReference>
<feature type="domain" description="EAL" evidence="3">
    <location>
        <begin position="1223"/>
        <end position="1477"/>
    </location>
</feature>
<sequence length="1486" mass="171071">MNEKENSSDGMEEIGGGVFNCRYDRYFTLIDADDYLFEFLGYTREEFSELFHDHILDTVYEGDRKMVMEEIHRQLKNSKVFMYENRLVQKGGTICWAWISAELIEDKEQGDWFHCIFHDISREKEAQRQLAISEKRYEIVLSQMQDIIFELDCVTYEIYYSPNFEKKFGYQIPSDGFPDSMFATDIVYEADKAGLRSGFQAILKGNDKMECEYRLKAKDNSYLWVDVHATALRDRDGKLLKILGIISDIDQRKKEIIRAQKAAALDPLTGLLNRRECEARVERYMQQGHNPAAMLLIDVDNFKQINDTYGHLFGDRVLRETAGSLRAIFRHEDIAARIGGDEFVVFMTNLQRNNVIDSKVNAIRNIFDYYTNGETICSIGCSIGVSFYPEHGTDFMSLFAKADAAMYQAKKNGKGQYSIYGERRANTAEEAEELKVPALLPMKESSHKEMVYRTALKEACINVWEYDLKTRTLFLTEGAQESHGFRQMANAPEALLKEGYIHPRSRQDLLDLYRRLEKGQSHVQADILTRSADGSYWWWERVTYAMLYDGEHVPCSAVAVGEDITKQKKAEMICQQEMQLRLTYDGGVIASFRCNLDQNCVEYVDGKVRREYSPGMTYEELMVLHNESIANEEDKLRLLKLMNREALCRAYKEGNTTINFEYRRKEGSGRLSWVNAVARLVRDVQNGDLYVYGTLEDINEKKNLELALKFRAEYDVQTGVYNKDTAIQMIGDALLKNHGRRQSYALLVFNVDFFTKLVHEIGYVAADDVLKEISNQLKMRFIEDAIIGRFYGDEFVVFVYNNPRMEFVRQCAEEVVRAIALPYMFPNISRAVNVSCGIIFDSRSDNIFQGLYQKARAALETGVSMGRSGVFVYSEQLKKYKPDNPGIRGTGQCMPHTEHDSEGEKVVLQSMFALTGAMDFGHSLEQVLESLAVYYGADRAYVIECEPESRGVRDVYEWKKEGASSICSGMRPYLYPGGPGGWRWEELRQLQYIRDVEPWREKRRGLYKAMKSLGIESCFTAGLEEGDKLIGYMGVDNPTRNTEHTAVLSTMQYFMANELTKRRLQEKQEFLMHHDELTGVLNRNSYKEYCSGLKEESLISLGVVSLDINGLKDINRVYGNAYGDNVVQFTAGIMQEEFPAARIYRFTGDEFLLVSENISHDSFIKRLKKMRERMRDVAGISVGSAWSDTDISLDFLIASADERRMIAKQDYYSEHPYAEVHRNAGVLKALLKEIAEGRFTVYLQPKIDTYNNKLCGAEALVRYQDPEKGIVPPGKFIPYLETAGLIHYIDFFVFEEVCRILKEWERRGVELIPVSLNFSRATLLEEQLIERMEEIIFRYGVDKRYVEIEITESMGEVERNTVAQIGKQICQAGYHIALDDFGAKYSNLSFLSAIRFNHLKLDKGLVNNLLTNENARIIVKNILALCQELQMEVVAEGVENREQLEVLKNLECFYIQGYYFNKPLPRPEFDRQYQKAGSQKGKDQKS</sequence>
<protein>
    <submittedName>
        <fullName evidence="5">Diguanylate cyclase</fullName>
    </submittedName>
</protein>
<dbReference type="InterPro" id="IPR013655">
    <property type="entry name" value="PAS_fold_3"/>
</dbReference>
<feature type="domain" description="GGDEF" evidence="4">
    <location>
        <begin position="742"/>
        <end position="875"/>
    </location>
</feature>
<dbReference type="InterPro" id="IPR035919">
    <property type="entry name" value="EAL_sf"/>
</dbReference>
<dbReference type="Gene3D" id="3.20.20.450">
    <property type="entry name" value="EAL domain"/>
    <property type="match status" value="1"/>
</dbReference>